<evidence type="ECO:0008006" key="3">
    <source>
        <dbReference type="Google" id="ProtNLM"/>
    </source>
</evidence>
<accession>A0A6L9MJ27</accession>
<dbReference type="AlphaFoldDB" id="A0A6L9MJ27"/>
<dbReference type="Proteomes" id="UP000476332">
    <property type="component" value="Unassembled WGS sequence"/>
</dbReference>
<comment type="caution">
    <text evidence="1">The sequence shown here is derived from an EMBL/GenBank/DDBJ whole genome shotgun (WGS) entry which is preliminary data.</text>
</comment>
<evidence type="ECO:0000313" key="1">
    <source>
        <dbReference type="EMBL" id="NDV87839.1"/>
    </source>
</evidence>
<dbReference type="InterPro" id="IPR027417">
    <property type="entry name" value="P-loop_NTPase"/>
</dbReference>
<proteinExistence type="predicted"/>
<name>A0A6L9MJ27_9HYPH</name>
<organism evidence="1 2">
    <name type="scientific">Aurantimonas aggregata</name>
    <dbReference type="NCBI Taxonomy" id="2047720"/>
    <lineage>
        <taxon>Bacteria</taxon>
        <taxon>Pseudomonadati</taxon>
        <taxon>Pseudomonadota</taxon>
        <taxon>Alphaproteobacteria</taxon>
        <taxon>Hyphomicrobiales</taxon>
        <taxon>Aurantimonadaceae</taxon>
        <taxon>Aurantimonas</taxon>
    </lineage>
</organism>
<sequence length="244" mass="27315">MSASRFFQDSFPSEEQCPHKLWDDLVRTEPDPRWRVYYGHCGGLLPVWLRSWPTTVSLLRDPTARTISLIKHVLRAKIHPLHQLAQGRTVAEYCLHPVLSRSVQNTQARFLSSLALSRQLVAQDSTAHAAVQFAFSNSLYALDSPAALLETALTSMDALAAVGVAEKHDMSLTLFARVIGLPEPTASIRENVAPQWQPALDVTADDYAAVQSVTEIDRILYERGLERFTQQCREYGVAEHVHPD</sequence>
<dbReference type="Gene3D" id="3.40.50.300">
    <property type="entry name" value="P-loop containing nucleotide triphosphate hydrolases"/>
    <property type="match status" value="1"/>
</dbReference>
<gene>
    <name evidence="1" type="ORF">GTW51_14120</name>
</gene>
<keyword evidence="2" id="KW-1185">Reference proteome</keyword>
<reference evidence="1 2" key="1">
    <citation type="submission" date="2020-01" db="EMBL/GenBank/DDBJ databases">
        <title>Genomes of bacteria type strains.</title>
        <authorList>
            <person name="Chen J."/>
            <person name="Zhu S."/>
            <person name="Chen J."/>
        </authorList>
    </citation>
    <scope>NUCLEOTIDE SEQUENCE [LARGE SCALE GENOMIC DNA]</scope>
    <source>
        <strain evidence="1 2">KCTC 52919</strain>
    </source>
</reference>
<evidence type="ECO:0000313" key="2">
    <source>
        <dbReference type="Proteomes" id="UP000476332"/>
    </source>
</evidence>
<dbReference type="RefSeq" id="WP_163044649.1">
    <property type="nucleotide sequence ID" value="NZ_JAAAMJ010000011.1"/>
</dbReference>
<dbReference type="EMBL" id="JAAAMJ010000011">
    <property type="protein sequence ID" value="NDV87839.1"/>
    <property type="molecule type" value="Genomic_DNA"/>
</dbReference>
<protein>
    <recommendedName>
        <fullName evidence="3">Sulfotransferase family protein</fullName>
    </recommendedName>
</protein>